<evidence type="ECO:0000256" key="2">
    <source>
        <dbReference type="ARBA" id="ARBA00006474"/>
    </source>
</evidence>
<name>A0A6M8HVI9_9PROT</name>
<evidence type="ECO:0000256" key="1">
    <source>
        <dbReference type="ARBA" id="ARBA00004651"/>
    </source>
</evidence>
<dbReference type="InterPro" id="IPR027417">
    <property type="entry name" value="P-loop_NTPase"/>
</dbReference>
<dbReference type="SMART" id="SM00382">
    <property type="entry name" value="AAA"/>
    <property type="match status" value="1"/>
</dbReference>
<dbReference type="KEGG" id="lck:HN018_20920"/>
<dbReference type="GO" id="GO:0007059">
    <property type="term" value="P:chromosome segregation"/>
    <property type="evidence" value="ECO:0007669"/>
    <property type="project" value="UniProtKB-KW"/>
</dbReference>
<accession>A0A6M8HVI9</accession>
<proteinExistence type="inferred from homology"/>
<dbReference type="Gene3D" id="1.10.10.10">
    <property type="entry name" value="Winged helix-like DNA-binding domain superfamily/Winged helix DNA-binding domain"/>
    <property type="match status" value="1"/>
</dbReference>
<evidence type="ECO:0000256" key="11">
    <source>
        <dbReference type="ARBA" id="ARBA00023125"/>
    </source>
</evidence>
<dbReference type="PROSITE" id="PS50901">
    <property type="entry name" value="FTSK"/>
    <property type="match status" value="1"/>
</dbReference>
<feature type="domain" description="FtsK" evidence="19">
    <location>
        <begin position="618"/>
        <end position="837"/>
    </location>
</feature>
<keyword evidence="11" id="KW-0238">DNA-binding</keyword>
<evidence type="ECO:0000256" key="3">
    <source>
        <dbReference type="ARBA" id="ARBA00020887"/>
    </source>
</evidence>
<dbReference type="Gene3D" id="3.30.980.40">
    <property type="match status" value="1"/>
</dbReference>
<evidence type="ECO:0000256" key="4">
    <source>
        <dbReference type="ARBA" id="ARBA00022475"/>
    </source>
</evidence>
<organism evidence="20 21">
    <name type="scientific">Lichenicola cladoniae</name>
    <dbReference type="NCBI Taxonomy" id="1484109"/>
    <lineage>
        <taxon>Bacteria</taxon>
        <taxon>Pseudomonadati</taxon>
        <taxon>Pseudomonadota</taxon>
        <taxon>Alphaproteobacteria</taxon>
        <taxon>Acetobacterales</taxon>
        <taxon>Acetobacteraceae</taxon>
        <taxon>Lichenicola</taxon>
    </lineage>
</organism>
<dbReference type="InterPro" id="IPR002543">
    <property type="entry name" value="FtsK_dom"/>
</dbReference>
<dbReference type="SUPFAM" id="SSF52540">
    <property type="entry name" value="P-loop containing nucleoside triphosphate hydrolases"/>
    <property type="match status" value="1"/>
</dbReference>
<dbReference type="AlphaFoldDB" id="A0A6M8HVI9"/>
<keyword evidence="12 18" id="KW-0472">Membrane</keyword>
<dbReference type="InterPro" id="IPR041027">
    <property type="entry name" value="FtsK_alpha"/>
</dbReference>
<evidence type="ECO:0000256" key="10">
    <source>
        <dbReference type="ARBA" id="ARBA00022989"/>
    </source>
</evidence>
<dbReference type="PANTHER" id="PTHR22683:SF41">
    <property type="entry name" value="DNA TRANSLOCASE FTSK"/>
    <property type="match status" value="1"/>
</dbReference>
<dbReference type="PANTHER" id="PTHR22683">
    <property type="entry name" value="SPORULATION PROTEIN RELATED"/>
    <property type="match status" value="1"/>
</dbReference>
<feature type="transmembrane region" description="Helical" evidence="18">
    <location>
        <begin position="114"/>
        <end position="135"/>
    </location>
</feature>
<dbReference type="InterPro" id="IPR018541">
    <property type="entry name" value="Ftsk_gamma"/>
</dbReference>
<keyword evidence="6 18" id="KW-0812">Transmembrane</keyword>
<dbReference type="GO" id="GO:0003677">
    <property type="term" value="F:DNA binding"/>
    <property type="evidence" value="ECO:0007669"/>
    <property type="project" value="UniProtKB-KW"/>
</dbReference>
<dbReference type="RefSeq" id="WP_171836997.1">
    <property type="nucleotide sequence ID" value="NZ_CP053708.1"/>
</dbReference>
<dbReference type="InterPro" id="IPR036388">
    <property type="entry name" value="WH-like_DNA-bd_sf"/>
</dbReference>
<evidence type="ECO:0000256" key="7">
    <source>
        <dbReference type="ARBA" id="ARBA00022741"/>
    </source>
</evidence>
<dbReference type="Pfam" id="PF17854">
    <property type="entry name" value="FtsK_alpha"/>
    <property type="match status" value="1"/>
</dbReference>
<evidence type="ECO:0000313" key="21">
    <source>
        <dbReference type="Proteomes" id="UP000500767"/>
    </source>
</evidence>
<evidence type="ECO:0000256" key="16">
    <source>
        <dbReference type="PROSITE-ProRule" id="PRU00289"/>
    </source>
</evidence>
<keyword evidence="21" id="KW-1185">Reference proteome</keyword>
<feature type="region of interest" description="Disordered" evidence="17">
    <location>
        <begin position="429"/>
        <end position="505"/>
    </location>
</feature>
<comment type="subunit">
    <text evidence="15">Homohexamer. Forms a ring that surrounds DNA.</text>
</comment>
<keyword evidence="5 20" id="KW-0132">Cell division</keyword>
<dbReference type="Pfam" id="PF09397">
    <property type="entry name" value="FtsK_gamma"/>
    <property type="match status" value="1"/>
</dbReference>
<evidence type="ECO:0000256" key="18">
    <source>
        <dbReference type="SAM" id="Phobius"/>
    </source>
</evidence>
<evidence type="ECO:0000256" key="8">
    <source>
        <dbReference type="ARBA" id="ARBA00022829"/>
    </source>
</evidence>
<evidence type="ECO:0000256" key="6">
    <source>
        <dbReference type="ARBA" id="ARBA00022692"/>
    </source>
</evidence>
<keyword evidence="10 18" id="KW-1133">Transmembrane helix</keyword>
<dbReference type="InterPro" id="IPR050206">
    <property type="entry name" value="FtsK/SpoIIIE/SftA"/>
</dbReference>
<dbReference type="InterPro" id="IPR025199">
    <property type="entry name" value="FtsK_4TM"/>
</dbReference>
<keyword evidence="7 16" id="KW-0547">Nucleotide-binding</keyword>
<dbReference type="InterPro" id="IPR036390">
    <property type="entry name" value="WH_DNA-bd_sf"/>
</dbReference>
<evidence type="ECO:0000256" key="12">
    <source>
        <dbReference type="ARBA" id="ARBA00023136"/>
    </source>
</evidence>
<evidence type="ECO:0000256" key="9">
    <source>
        <dbReference type="ARBA" id="ARBA00022840"/>
    </source>
</evidence>
<dbReference type="Proteomes" id="UP000500767">
    <property type="component" value="Chromosome"/>
</dbReference>
<feature type="transmembrane region" description="Helical" evidence="18">
    <location>
        <begin position="27"/>
        <end position="49"/>
    </location>
</feature>
<comment type="similarity">
    <text evidence="2">Belongs to the FtsK/SpoIIIE/SftA family.</text>
</comment>
<evidence type="ECO:0000256" key="5">
    <source>
        <dbReference type="ARBA" id="ARBA00022618"/>
    </source>
</evidence>
<feature type="binding site" evidence="16">
    <location>
        <begin position="635"/>
        <end position="642"/>
    </location>
    <ligand>
        <name>ATP</name>
        <dbReference type="ChEBI" id="CHEBI:30616"/>
    </ligand>
</feature>
<keyword evidence="8" id="KW-0159">Chromosome partition</keyword>
<evidence type="ECO:0000259" key="19">
    <source>
        <dbReference type="PROSITE" id="PS50901"/>
    </source>
</evidence>
<dbReference type="Pfam" id="PF01580">
    <property type="entry name" value="FtsK_SpoIIIE"/>
    <property type="match status" value="1"/>
</dbReference>
<gene>
    <name evidence="20" type="ORF">HN018_20920</name>
</gene>
<keyword evidence="9 16" id="KW-0067">ATP-binding</keyword>
<evidence type="ECO:0000313" key="20">
    <source>
        <dbReference type="EMBL" id="QKE92167.1"/>
    </source>
</evidence>
<evidence type="ECO:0000256" key="13">
    <source>
        <dbReference type="ARBA" id="ARBA00023306"/>
    </source>
</evidence>
<dbReference type="Pfam" id="PF13491">
    <property type="entry name" value="FtsK_4TM"/>
    <property type="match status" value="1"/>
</dbReference>
<dbReference type="Gene3D" id="3.40.50.300">
    <property type="entry name" value="P-loop containing nucleotide triphosphate hydrolases"/>
    <property type="match status" value="1"/>
</dbReference>
<evidence type="ECO:0000256" key="15">
    <source>
        <dbReference type="ARBA" id="ARBA00025923"/>
    </source>
</evidence>
<sequence>MQLALPSRFIPERFASPQLQASIRRRLAELGGVALAAIAIAMLVALVSYNPRDPSPDTATMVQPSNLAGPVGAAFADLMLQYFGVAGLLPVLALLAWAWRIASRGGLGSLTLRLVALVFVLPVSASVLAGAPMLLPHTAAAGPLLKLTVPMTGLVHAGWPGAAGFGGAVGTSLGQAAIDAGRGALGAFGGVLVWLLTLALAILLIPLCLGLSAREWRAVGRSAHRTVRYPIARARRQDREDTPRRSLLSRFSRRPAGPAARAFTDEDDFDHVMPGESPFAADAMRANGRTAGDGRGFADSAMGGSGALVAQDAAARPRVDRKEPSLLGRRADKPAARPKLGSSGWVLPPGAAEEPDDMPVLPMRSRSAIKATRSPLPESPPIRLGAPIDDSRLNRASEQPTARADEPVPAAVPKTGGMLSIARLLGTREPAPQRPAGPVQSRSGPTGPGLFGSTPPSGSGSGNGSAPAQSARKPAYPDDAQWRLPPLSLLKPAPPRESTGPSAESMHANARLLETVLSDYGVQGAIGDIHAGPVVTLYELEPAPGIRSARVIGLADDIARSLSVTAVRIATVPGRNVIGIEVPNAKRETVYFSELLDSDAWVENPARLCLALGKDISGAPVYADLARMPHLLIAGTTGSGKSVGINSMILSLLYRLSPEECRLIMIDPKMLELSIYDGIPHLMAPVVTDPAKAVMALKWTVREMERRYRGMSQLGVRNIAGYNERTAAARASGETMTRKVQTGFDPETGRPIFEEQNLSLENLPYIVVVIDEMADLMMVAGKEIETTVQRLAQMARAAGIHVIMATQRPSVDVITGTIKANFPTRISFQVISKFDSRTILGEGGSEQLLGQGDMLYMAGGGRITRVHGPFVGDLEVEDVVRHLRAQGEPVYVDEVTSLFEDDGGSGSSGGSGGGSGNGLGGGGFDGDTALFDQAVALVAREGKASTSFIQRHLSIGYNRAAKLIEQMEKDGIVSSANHVGKREVLVRRAAPEED</sequence>
<dbReference type="InterPro" id="IPR003593">
    <property type="entry name" value="AAA+_ATPase"/>
</dbReference>
<feature type="transmembrane region" description="Helical" evidence="18">
    <location>
        <begin position="191"/>
        <end position="211"/>
    </location>
</feature>
<dbReference type="GO" id="GO:0005886">
    <property type="term" value="C:plasma membrane"/>
    <property type="evidence" value="ECO:0007669"/>
    <property type="project" value="UniProtKB-SubCell"/>
</dbReference>
<feature type="transmembrane region" description="Helical" evidence="18">
    <location>
        <begin position="80"/>
        <end position="102"/>
    </location>
</feature>
<evidence type="ECO:0000256" key="14">
    <source>
        <dbReference type="ARBA" id="ARBA00024784"/>
    </source>
</evidence>
<feature type="region of interest" description="Disordered" evidence="17">
    <location>
        <begin position="312"/>
        <end position="415"/>
    </location>
</feature>
<dbReference type="GO" id="GO:0005524">
    <property type="term" value="F:ATP binding"/>
    <property type="evidence" value="ECO:0007669"/>
    <property type="project" value="UniProtKB-UniRule"/>
</dbReference>
<evidence type="ECO:0000256" key="17">
    <source>
        <dbReference type="SAM" id="MobiDB-lite"/>
    </source>
</evidence>
<protein>
    <recommendedName>
        <fullName evidence="3">DNA translocase FtsK</fullName>
    </recommendedName>
</protein>
<dbReference type="SMART" id="SM00843">
    <property type="entry name" value="Ftsk_gamma"/>
    <property type="match status" value="1"/>
</dbReference>
<feature type="compositionally biased region" description="Basic and acidic residues" evidence="17">
    <location>
        <begin position="315"/>
        <end position="335"/>
    </location>
</feature>
<keyword evidence="13" id="KW-0131">Cell cycle</keyword>
<dbReference type="EMBL" id="CP053708">
    <property type="protein sequence ID" value="QKE92167.1"/>
    <property type="molecule type" value="Genomic_DNA"/>
</dbReference>
<dbReference type="GO" id="GO:0051301">
    <property type="term" value="P:cell division"/>
    <property type="evidence" value="ECO:0007669"/>
    <property type="project" value="UniProtKB-KW"/>
</dbReference>
<keyword evidence="4" id="KW-1003">Cell membrane</keyword>
<reference evidence="20 21" key="1">
    <citation type="journal article" date="2014" name="World J. Microbiol. Biotechnol.">
        <title>Biodiversity and physiological characteristics of Antarctic and Arctic lichens-associated bacteria.</title>
        <authorList>
            <person name="Lee Y.M."/>
            <person name="Kim E.H."/>
            <person name="Lee H.K."/>
            <person name="Hong S.G."/>
        </authorList>
    </citation>
    <scope>NUCLEOTIDE SEQUENCE [LARGE SCALE GENOMIC DNA]</scope>
    <source>
        <strain evidence="20 21">PAMC 26569</strain>
    </source>
</reference>
<comment type="subcellular location">
    <subcellularLocation>
        <location evidence="1">Cell membrane</location>
        <topology evidence="1">Multi-pass membrane protein</topology>
    </subcellularLocation>
</comment>
<dbReference type="CDD" id="cd01127">
    <property type="entry name" value="TrwB_TraG_TraD_VirD4"/>
    <property type="match status" value="1"/>
</dbReference>
<dbReference type="SUPFAM" id="SSF46785">
    <property type="entry name" value="Winged helix' DNA-binding domain"/>
    <property type="match status" value="1"/>
</dbReference>
<comment type="function">
    <text evidence="14">Essential cell division protein that coordinates cell division and chromosome segregation. The N-terminus is involved in assembly of the cell-division machinery. The C-terminus functions as a DNA motor that moves dsDNA in an ATP-dependent manner towards the dif recombination site, which is located within the replication terminus region. Translocation stops specifically at Xer-dif sites, where FtsK interacts with the Xer recombinase, allowing activation of chromosome unlinking by recombination. FtsK orienting polar sequences (KOPS) guide the direction of DNA translocation. FtsK can remove proteins from DNA as it translocates, but translocation stops specifically at XerCD-dif site, thereby preventing removal of XerC and XerD from dif.</text>
</comment>